<comment type="caution">
    <text evidence="3">The sequence shown here is derived from an EMBL/GenBank/DDBJ whole genome shotgun (WGS) entry which is preliminary data.</text>
</comment>
<evidence type="ECO:0000313" key="3">
    <source>
        <dbReference type="EMBL" id="KAA6391061.1"/>
    </source>
</evidence>
<evidence type="ECO:0000256" key="2">
    <source>
        <dbReference type="SAM" id="Phobius"/>
    </source>
</evidence>
<evidence type="ECO:0000256" key="1">
    <source>
        <dbReference type="SAM" id="MobiDB-lite"/>
    </source>
</evidence>
<keyword evidence="2" id="KW-1133">Transmembrane helix</keyword>
<evidence type="ECO:0008006" key="5">
    <source>
        <dbReference type="Google" id="ProtNLM"/>
    </source>
</evidence>
<accession>A0A5J4W812</accession>
<keyword evidence="2" id="KW-0472">Membrane</keyword>
<keyword evidence="2" id="KW-0812">Transmembrane</keyword>
<feature type="region of interest" description="Disordered" evidence="1">
    <location>
        <begin position="17"/>
        <end position="48"/>
    </location>
</feature>
<name>A0A5J4W812_9EUKA</name>
<dbReference type="AlphaFoldDB" id="A0A5J4W812"/>
<reference evidence="3 4" key="1">
    <citation type="submission" date="2019-03" db="EMBL/GenBank/DDBJ databases">
        <title>Single cell metagenomics reveals metabolic interactions within the superorganism composed of flagellate Streblomastix strix and complex community of Bacteroidetes bacteria on its surface.</title>
        <authorList>
            <person name="Treitli S.C."/>
            <person name="Kolisko M."/>
            <person name="Husnik F."/>
            <person name="Keeling P."/>
            <person name="Hampl V."/>
        </authorList>
    </citation>
    <scope>NUCLEOTIDE SEQUENCE [LARGE SCALE GENOMIC DNA]</scope>
    <source>
        <strain evidence="3">ST1C</strain>
    </source>
</reference>
<feature type="transmembrane region" description="Helical" evidence="2">
    <location>
        <begin position="115"/>
        <end position="139"/>
    </location>
</feature>
<gene>
    <name evidence="3" type="ORF">EZS28_013411</name>
</gene>
<proteinExistence type="predicted"/>
<feature type="transmembrane region" description="Helical" evidence="2">
    <location>
        <begin position="55"/>
        <end position="78"/>
    </location>
</feature>
<sequence length="494" mass="55579">MIGVRDEIYNNKPYCPVGSASQNNTKPPLKFSSETNKDINQQPQPLRTHDDKSTLWMLIGYGGGILLGLIVIIFMFCCKPLRKRLYFFDHLQEMHYDDLNSNSHSTNKIIRQTKLGGILTVFFVCFAIGAASSLIIEFFTNNVDEKKSLVATMMVSELDITQINISRLVASIIFIDHYGVCINQSYEQIVPQDFVKCSDNIQVKTKNIISIGGQILHQCRQFNSTNKFKDPISNCEIQIYASNENISILFPDGSTESEGSEIEELNNKPQISISSLFEDAYCYGIRAQLETSTGIIERQFLNNIDKISKRTVLAVAQNQPFKGNEASIFEFIVAPSKYQSTDNNNSVGYQIMSHTLSPGSTAAGDEMHIKYGLETVIQLKQDSNIIQTIQTSRQKPAQFISNIFSTCIGYLSIFGGILMIIELIAQYRLPKTISESKIGSLRQNLFRPLQDDFENQQNLEIGNLSNNQTENSSNNQTRIANHYQAADQEEGDQN</sequence>
<feature type="compositionally biased region" description="Polar residues" evidence="1">
    <location>
        <begin position="19"/>
        <end position="45"/>
    </location>
</feature>
<organism evidence="3 4">
    <name type="scientific">Streblomastix strix</name>
    <dbReference type="NCBI Taxonomy" id="222440"/>
    <lineage>
        <taxon>Eukaryota</taxon>
        <taxon>Metamonada</taxon>
        <taxon>Preaxostyla</taxon>
        <taxon>Oxymonadida</taxon>
        <taxon>Streblomastigidae</taxon>
        <taxon>Streblomastix</taxon>
    </lineage>
</organism>
<dbReference type="EMBL" id="SNRW01003010">
    <property type="protein sequence ID" value="KAA6391061.1"/>
    <property type="molecule type" value="Genomic_DNA"/>
</dbReference>
<dbReference type="Proteomes" id="UP000324800">
    <property type="component" value="Unassembled WGS sequence"/>
</dbReference>
<protein>
    <recommendedName>
        <fullName evidence="5">Transmembrane protein</fullName>
    </recommendedName>
</protein>
<evidence type="ECO:0000313" key="4">
    <source>
        <dbReference type="Proteomes" id="UP000324800"/>
    </source>
</evidence>
<feature type="transmembrane region" description="Helical" evidence="2">
    <location>
        <begin position="399"/>
        <end position="421"/>
    </location>
</feature>